<keyword evidence="7 10" id="KW-0769">Symport</keyword>
<evidence type="ECO:0000256" key="7">
    <source>
        <dbReference type="ARBA" id="ARBA00022847"/>
    </source>
</evidence>
<feature type="transmembrane region" description="Helical" evidence="10">
    <location>
        <begin position="361"/>
        <end position="384"/>
    </location>
</feature>
<dbReference type="HAMAP" id="MF_01300">
    <property type="entry name" value="C4_dicarb_transport"/>
    <property type="match status" value="1"/>
</dbReference>
<feature type="transmembrane region" description="Helical" evidence="10">
    <location>
        <begin position="20"/>
        <end position="39"/>
    </location>
</feature>
<keyword evidence="6 10" id="KW-0812">Transmembrane</keyword>
<dbReference type="Gene3D" id="1.10.3860.10">
    <property type="entry name" value="Sodium:dicarboxylate symporter"/>
    <property type="match status" value="1"/>
</dbReference>
<evidence type="ECO:0000256" key="3">
    <source>
        <dbReference type="ARBA" id="ARBA00022448"/>
    </source>
</evidence>
<proteinExistence type="inferred from homology"/>
<sequence length="456" mass="48677">MATVTATTDGHRSVKWYQHLYVQVLAAITAGILLGHFHPQLGEQMKPLGDAFIKCIKMIIAPIIFFTVVHGIASMRDMKKVGRVGLKALIYFEVLTTAALIIGLLVINLWKPGVGMNVDPSTVDTKSIAAFTAKAKEQGTVQFLMDIIPSTVVGAFANGEILQVLFFAILFAFGLQALGQHGEGVLRLIDVVSHVYFKIVGYIMKVAPIGAFGAMAFTIGKYGVATLVSLANFMLAFYVTCLLFVFVVLGSVAALSGFSIFKFIRYIKEELLIVLGTSSSESVLPRMIAKTENLGCEKSVVGLVIPTGYSFNLDGTCIYLTMAAIFLAQATNTPLSIWQELGIIGVLLLTSKGAAGVTGSGFIVLAATLASVGTIPVASIALILGIDRFMSEARALTNLIGNGVATVVVAKWEGALDERMLHRRLNQESDVEADDPESVKIADDEIEAGAPRPVVA</sequence>
<accession>A0A4Y9L0F8</accession>
<dbReference type="PROSITE" id="PS00714">
    <property type="entry name" value="NA_DICARBOXYL_SYMP_2"/>
    <property type="match status" value="1"/>
</dbReference>
<evidence type="ECO:0000256" key="5">
    <source>
        <dbReference type="ARBA" id="ARBA00022519"/>
    </source>
</evidence>
<feature type="transmembrane region" description="Helical" evidence="10">
    <location>
        <begin position="309"/>
        <end position="328"/>
    </location>
</feature>
<feature type="transmembrane region" description="Helical" evidence="10">
    <location>
        <begin position="89"/>
        <end position="110"/>
    </location>
</feature>
<reference evidence="12 13" key="1">
    <citation type="submission" date="2019-03" db="EMBL/GenBank/DDBJ databases">
        <title>Bradyrhizobium strains diversity isolated from Chamaecrista fasciculata.</title>
        <authorList>
            <person name="Urquiaga M.C.O."/>
            <person name="Hungria M."/>
            <person name="Delamuta J.R.M."/>
        </authorList>
    </citation>
    <scope>NUCLEOTIDE SEQUENCE [LARGE SCALE GENOMIC DNA]</scope>
    <source>
        <strain evidence="12 13">CNPSo 3424</strain>
    </source>
</reference>
<name>A0A4Y9L0F8_9BRAD</name>
<dbReference type="InterPro" id="IPR023954">
    <property type="entry name" value="C4_dicarb_transport"/>
</dbReference>
<feature type="transmembrane region" description="Helical" evidence="10">
    <location>
        <begin position="235"/>
        <end position="259"/>
    </location>
</feature>
<organism evidence="12 13">
    <name type="scientific">Bradyrhizobium frederickii</name>
    <dbReference type="NCBI Taxonomy" id="2560054"/>
    <lineage>
        <taxon>Bacteria</taxon>
        <taxon>Pseudomonadati</taxon>
        <taxon>Pseudomonadota</taxon>
        <taxon>Alphaproteobacteria</taxon>
        <taxon>Hyphomicrobiales</taxon>
        <taxon>Nitrobacteraceae</taxon>
        <taxon>Bradyrhizobium</taxon>
    </lineage>
</organism>
<comment type="caution">
    <text evidence="12">The sequence shown here is derived from an EMBL/GenBank/DDBJ whole genome shotgun (WGS) entry which is preliminary data.</text>
</comment>
<keyword evidence="4 10" id="KW-1003">Cell membrane</keyword>
<gene>
    <name evidence="10" type="primary">dctA</name>
    <name evidence="12" type="ORF">E4K66_23350</name>
</gene>
<comment type="similarity">
    <text evidence="2 10">Belongs to the dicarboxylate/amino acid:cation symporter (DAACS) (TC 2.A.23) family.</text>
</comment>
<dbReference type="FunFam" id="1.10.3860.10:FF:000001">
    <property type="entry name" value="C4-dicarboxylate transport protein"/>
    <property type="match status" value="1"/>
</dbReference>
<dbReference type="OrthoDB" id="9766690at2"/>
<dbReference type="NCBIfam" id="NF002461">
    <property type="entry name" value="PRK01663.1"/>
    <property type="match status" value="1"/>
</dbReference>
<keyword evidence="13" id="KW-1185">Reference proteome</keyword>
<dbReference type="InterPro" id="IPR001991">
    <property type="entry name" value="Na-dicarboxylate_symporter"/>
</dbReference>
<dbReference type="Proteomes" id="UP000298225">
    <property type="component" value="Unassembled WGS sequence"/>
</dbReference>
<dbReference type="InterPro" id="IPR036458">
    <property type="entry name" value="Na:dicarbo_symporter_sf"/>
</dbReference>
<evidence type="ECO:0000256" key="4">
    <source>
        <dbReference type="ARBA" id="ARBA00022475"/>
    </source>
</evidence>
<keyword evidence="8 10" id="KW-1133">Transmembrane helix</keyword>
<feature type="transmembrane region" description="Helical" evidence="10">
    <location>
        <begin position="51"/>
        <end position="69"/>
    </location>
</feature>
<dbReference type="EMBL" id="SPQU01000011">
    <property type="protein sequence ID" value="TFV36257.1"/>
    <property type="molecule type" value="Genomic_DNA"/>
</dbReference>
<dbReference type="AlphaFoldDB" id="A0A4Y9L0F8"/>
<keyword evidence="9 10" id="KW-0472">Membrane</keyword>
<feature type="transmembrane region" description="Helical" evidence="10">
    <location>
        <begin position="199"/>
        <end position="223"/>
    </location>
</feature>
<protein>
    <recommendedName>
        <fullName evidence="10">C4-dicarboxylate transport protein</fullName>
    </recommendedName>
</protein>
<comment type="function">
    <text evidence="10">Responsible for the transport of dicarboxylates such as succinate, fumarate, and malate across the membrane.</text>
</comment>
<evidence type="ECO:0000313" key="13">
    <source>
        <dbReference type="Proteomes" id="UP000298225"/>
    </source>
</evidence>
<dbReference type="GO" id="GO:0070778">
    <property type="term" value="P:L-aspartate transmembrane transport"/>
    <property type="evidence" value="ECO:0007669"/>
    <property type="project" value="TreeGrafter"/>
</dbReference>
<feature type="transmembrane region" description="Helical" evidence="10">
    <location>
        <begin position="161"/>
        <end position="178"/>
    </location>
</feature>
<dbReference type="NCBIfam" id="NF009587">
    <property type="entry name" value="PRK13027.1"/>
    <property type="match status" value="1"/>
</dbReference>
<dbReference type="GO" id="GO:0015138">
    <property type="term" value="F:fumarate transmembrane transporter activity"/>
    <property type="evidence" value="ECO:0007669"/>
    <property type="project" value="TreeGrafter"/>
</dbReference>
<keyword evidence="5" id="KW-0997">Cell inner membrane</keyword>
<dbReference type="SUPFAM" id="SSF118215">
    <property type="entry name" value="Proton glutamate symport protein"/>
    <property type="match status" value="1"/>
</dbReference>
<evidence type="ECO:0000256" key="6">
    <source>
        <dbReference type="ARBA" id="ARBA00022692"/>
    </source>
</evidence>
<dbReference type="InterPro" id="IPR018107">
    <property type="entry name" value="Na-dicarboxylate_symporter_CS"/>
</dbReference>
<dbReference type="GO" id="GO:0005886">
    <property type="term" value="C:plasma membrane"/>
    <property type="evidence" value="ECO:0007669"/>
    <property type="project" value="UniProtKB-SubCell"/>
</dbReference>
<dbReference type="GO" id="GO:0015366">
    <property type="term" value="F:malate:proton symporter activity"/>
    <property type="evidence" value="ECO:0007669"/>
    <property type="project" value="TreeGrafter"/>
</dbReference>
<evidence type="ECO:0000256" key="1">
    <source>
        <dbReference type="ARBA" id="ARBA00004429"/>
    </source>
</evidence>
<keyword evidence="3 10" id="KW-0813">Transport</keyword>
<evidence type="ECO:0000256" key="2">
    <source>
        <dbReference type="ARBA" id="ARBA00006148"/>
    </source>
</evidence>
<evidence type="ECO:0000313" key="12">
    <source>
        <dbReference type="EMBL" id="TFV36257.1"/>
    </source>
</evidence>
<feature type="region of interest" description="Disordered" evidence="11">
    <location>
        <begin position="427"/>
        <end position="456"/>
    </location>
</feature>
<evidence type="ECO:0000256" key="10">
    <source>
        <dbReference type="HAMAP-Rule" id="MF_01300"/>
    </source>
</evidence>
<dbReference type="PANTHER" id="PTHR42865">
    <property type="entry name" value="PROTON/GLUTAMATE-ASPARTATE SYMPORTER"/>
    <property type="match status" value="1"/>
</dbReference>
<dbReference type="RefSeq" id="WP_126260043.1">
    <property type="nucleotide sequence ID" value="NZ_SPQU01000011.1"/>
</dbReference>
<evidence type="ECO:0000256" key="8">
    <source>
        <dbReference type="ARBA" id="ARBA00022989"/>
    </source>
</evidence>
<dbReference type="Pfam" id="PF00375">
    <property type="entry name" value="SDF"/>
    <property type="match status" value="1"/>
</dbReference>
<dbReference type="GO" id="GO:0015141">
    <property type="term" value="F:succinate transmembrane transporter activity"/>
    <property type="evidence" value="ECO:0007669"/>
    <property type="project" value="TreeGrafter"/>
</dbReference>
<evidence type="ECO:0000256" key="9">
    <source>
        <dbReference type="ARBA" id="ARBA00023136"/>
    </source>
</evidence>
<evidence type="ECO:0000256" key="11">
    <source>
        <dbReference type="SAM" id="MobiDB-lite"/>
    </source>
</evidence>
<dbReference type="PRINTS" id="PR00173">
    <property type="entry name" value="EDTRNSPORT"/>
</dbReference>
<comment type="subcellular location">
    <subcellularLocation>
        <location evidence="1">Cell inner membrane</location>
        <topology evidence="1">Multi-pass membrane protein</topology>
    </subcellularLocation>
    <subcellularLocation>
        <location evidence="10">Cell membrane</location>
        <topology evidence="10">Multi-pass membrane protein</topology>
    </subcellularLocation>
</comment>
<dbReference type="PANTHER" id="PTHR42865:SF1">
    <property type="entry name" value="AEROBIC C4-DICARBOXYLATE TRANSPORT PROTEIN"/>
    <property type="match status" value="1"/>
</dbReference>